<dbReference type="PROSITE" id="PS00455">
    <property type="entry name" value="AMP_BINDING"/>
    <property type="match status" value="1"/>
</dbReference>
<dbReference type="CDD" id="cd03450">
    <property type="entry name" value="NodN"/>
    <property type="match status" value="1"/>
</dbReference>
<accession>A0AA36C4C8</accession>
<reference evidence="3" key="1">
    <citation type="submission" date="2023-06" db="EMBL/GenBank/DDBJ databases">
        <authorList>
            <person name="Delattre M."/>
        </authorList>
    </citation>
    <scope>NUCLEOTIDE SEQUENCE</scope>
    <source>
        <strain evidence="3">AF72</strain>
    </source>
</reference>
<name>A0AA36C4C8_9BILA</name>
<dbReference type="InterPro" id="IPR000873">
    <property type="entry name" value="AMP-dep_synth/lig_dom"/>
</dbReference>
<dbReference type="SUPFAM" id="SSF54637">
    <property type="entry name" value="Thioesterase/thiol ester dehydrase-isomerase"/>
    <property type="match status" value="1"/>
</dbReference>
<gene>
    <name evidence="3" type="ORF">MSPICULIGERA_LOCUS297</name>
</gene>
<organism evidence="3 4">
    <name type="scientific">Mesorhabditis spiculigera</name>
    <dbReference type="NCBI Taxonomy" id="96644"/>
    <lineage>
        <taxon>Eukaryota</taxon>
        <taxon>Metazoa</taxon>
        <taxon>Ecdysozoa</taxon>
        <taxon>Nematoda</taxon>
        <taxon>Chromadorea</taxon>
        <taxon>Rhabditida</taxon>
        <taxon>Rhabditina</taxon>
        <taxon>Rhabditomorpha</taxon>
        <taxon>Rhabditoidea</taxon>
        <taxon>Rhabditidae</taxon>
        <taxon>Mesorhabditinae</taxon>
        <taxon>Mesorhabditis</taxon>
    </lineage>
</organism>
<dbReference type="Gene3D" id="3.40.50.12780">
    <property type="entry name" value="N-terminal domain of ligase-like"/>
    <property type="match status" value="1"/>
</dbReference>
<keyword evidence="4" id="KW-1185">Reference proteome</keyword>
<sequence length="734" mass="79788">MPDQIKHGPNKHDNSEDWRSAMFATPDVDLRASPDGSLYLTSRRILSARVRTVVDWLEQWAHDTPAAVFISEAMSSGQRQGLSYAKAWHDSGRLGAGLLAIGLKPGDRLAVFAPNGIRHMRIALGALRAGIIYVPIAAQYAALGGDKEKLASVLEKLKPAAVYCDSFADAPLAARAARLVIEGDAGLAQLFEAADGVDDPDIAWLDPSAPAKLLLTSGSTGQPKPVPYSHAMMTDNLLATLDVWPFVLRRKPVLVDWLPWNHAFGGNNNVHIVLSQGGTLHIDESRGKPERFDLHVQNLRRLQPTFHGAVPSGWAALLPVMEADDEFRQAFFGNLDAMFSAGAAMAPDIFTRLCRNSAAVRGLPVPILTGWGATETGPGATLVHAPNAEPGWIGTPLPGAEIRLSPSGDKFELSVRGPSVMRGYWGASASAAVDEEGFYRTGDAGRLVDPERPELGLRFEGRLAEDFKLENGSWVNASGLRHELLRRADGALHDVVILGADQAYIAALCWVARPIRLDDLFAQHNAEHASPTKRIERFAILSPPPSTSELTPKGELDRNALRKNRPFEIEALFNAKGASMIEVDQGKDLAEHVGAELGVSDWVLVDRELIASFGRTTGDTHWVHMDEERARRETPFGGVIAHGFLVLSLVTGLSTQCFRVKRAERWLNYGLDRVRFPATVAADARVRLRLTLVDIGQQAGGTRLQLGCVIEIEGGTRPAAVCDWLCIVFDGDEK</sequence>
<comment type="caution">
    <text evidence="3">The sequence shown here is derived from an EMBL/GenBank/DDBJ whole genome shotgun (WGS) entry which is preliminary data.</text>
</comment>
<dbReference type="EMBL" id="CATQJA010000034">
    <property type="protein sequence ID" value="CAJ0557539.1"/>
    <property type="molecule type" value="Genomic_DNA"/>
</dbReference>
<feature type="domain" description="MaoC-like" evidence="2">
    <location>
        <begin position="592"/>
        <end position="696"/>
    </location>
</feature>
<dbReference type="AlphaFoldDB" id="A0AA36C4C8"/>
<dbReference type="GO" id="GO:0018812">
    <property type="term" value="F:3-hydroxyacyl-CoA dehydratase activity"/>
    <property type="evidence" value="ECO:0007669"/>
    <property type="project" value="UniProtKB-ARBA"/>
</dbReference>
<dbReference type="InterPro" id="IPR039375">
    <property type="entry name" value="NodN-like"/>
</dbReference>
<dbReference type="InterPro" id="IPR042099">
    <property type="entry name" value="ANL_N_sf"/>
</dbReference>
<dbReference type="Pfam" id="PF01575">
    <property type="entry name" value="MaoC_dehydratas"/>
    <property type="match status" value="1"/>
</dbReference>
<evidence type="ECO:0000259" key="2">
    <source>
        <dbReference type="Pfam" id="PF01575"/>
    </source>
</evidence>
<dbReference type="InterPro" id="IPR020845">
    <property type="entry name" value="AMP-binding_CS"/>
</dbReference>
<evidence type="ECO:0000259" key="1">
    <source>
        <dbReference type="Pfam" id="PF00501"/>
    </source>
</evidence>
<dbReference type="InterPro" id="IPR050237">
    <property type="entry name" value="ATP-dep_AMP-bd_enzyme"/>
</dbReference>
<dbReference type="Proteomes" id="UP001177023">
    <property type="component" value="Unassembled WGS sequence"/>
</dbReference>
<proteinExistence type="predicted"/>
<protein>
    <submittedName>
        <fullName evidence="3">Uncharacterized protein</fullName>
    </submittedName>
</protein>
<dbReference type="Gene3D" id="3.10.129.10">
    <property type="entry name" value="Hotdog Thioesterase"/>
    <property type="match status" value="1"/>
</dbReference>
<dbReference type="SUPFAM" id="SSF56801">
    <property type="entry name" value="Acetyl-CoA synthetase-like"/>
    <property type="match status" value="1"/>
</dbReference>
<feature type="domain" description="AMP-dependent synthetase/ligase" evidence="1">
    <location>
        <begin position="58"/>
        <end position="425"/>
    </location>
</feature>
<dbReference type="InterPro" id="IPR029069">
    <property type="entry name" value="HotDog_dom_sf"/>
</dbReference>
<evidence type="ECO:0000313" key="4">
    <source>
        <dbReference type="Proteomes" id="UP001177023"/>
    </source>
</evidence>
<dbReference type="Pfam" id="PF00501">
    <property type="entry name" value="AMP-binding"/>
    <property type="match status" value="1"/>
</dbReference>
<dbReference type="InterPro" id="IPR002539">
    <property type="entry name" value="MaoC-like_dom"/>
</dbReference>
<dbReference type="PANTHER" id="PTHR43767">
    <property type="entry name" value="LONG-CHAIN-FATTY-ACID--COA LIGASE"/>
    <property type="match status" value="1"/>
</dbReference>
<feature type="non-terminal residue" evidence="3">
    <location>
        <position position="734"/>
    </location>
</feature>
<evidence type="ECO:0000313" key="3">
    <source>
        <dbReference type="EMBL" id="CAJ0557539.1"/>
    </source>
</evidence>
<dbReference type="PANTHER" id="PTHR43767:SF1">
    <property type="entry name" value="NONRIBOSOMAL PEPTIDE SYNTHASE PES1 (EUROFUNG)-RELATED"/>
    <property type="match status" value="1"/>
</dbReference>